<accession>A0A0P1ISZ3</accession>
<evidence type="ECO:0000256" key="2">
    <source>
        <dbReference type="ARBA" id="ARBA00022448"/>
    </source>
</evidence>
<evidence type="ECO:0000256" key="8">
    <source>
        <dbReference type="ARBA" id="ARBA00038436"/>
    </source>
</evidence>
<evidence type="ECO:0000313" key="11">
    <source>
        <dbReference type="EMBL" id="CUK26580.1"/>
    </source>
</evidence>
<dbReference type="GO" id="GO:0022857">
    <property type="term" value="F:transmembrane transporter activity"/>
    <property type="evidence" value="ECO:0007669"/>
    <property type="project" value="UniProtKB-UniRule"/>
</dbReference>
<dbReference type="GO" id="GO:0005886">
    <property type="term" value="C:plasma membrane"/>
    <property type="evidence" value="ECO:0007669"/>
    <property type="project" value="UniProtKB-SubCell"/>
</dbReference>
<comment type="subunit">
    <text evidence="9">The complex comprises the extracytoplasmic solute receptor protein and the two transmembrane proteins.</text>
</comment>
<dbReference type="InterPro" id="IPR055348">
    <property type="entry name" value="DctQ"/>
</dbReference>
<gene>
    <name evidence="11" type="primary">siaT_10</name>
    <name evidence="11" type="ORF">TA5114_02395</name>
</gene>
<dbReference type="PANTHER" id="PTHR35011:SF2">
    <property type="entry name" value="2,3-DIKETO-L-GULONATE TRAP TRANSPORTER SMALL PERMEASE PROTEIN YIAM"/>
    <property type="match status" value="1"/>
</dbReference>
<dbReference type="EMBL" id="CYUE01000020">
    <property type="protein sequence ID" value="CUK26580.1"/>
    <property type="molecule type" value="Genomic_DNA"/>
</dbReference>
<dbReference type="PANTHER" id="PTHR35011">
    <property type="entry name" value="2,3-DIKETO-L-GULONATE TRAP TRANSPORTER SMALL PERMEASE PROTEIN YIAM"/>
    <property type="match status" value="1"/>
</dbReference>
<evidence type="ECO:0000256" key="5">
    <source>
        <dbReference type="ARBA" id="ARBA00022692"/>
    </source>
</evidence>
<feature type="transmembrane region" description="Helical" evidence="9">
    <location>
        <begin position="20"/>
        <end position="41"/>
    </location>
</feature>
<feature type="transmembrane region" description="Helical" evidence="9">
    <location>
        <begin position="128"/>
        <end position="149"/>
    </location>
</feature>
<feature type="transmembrane region" description="Helical" evidence="9">
    <location>
        <begin position="87"/>
        <end position="108"/>
    </location>
</feature>
<comment type="function">
    <text evidence="9">Part of the tripartite ATP-independent periplasmic (TRAP) transport system.</text>
</comment>
<evidence type="ECO:0000256" key="3">
    <source>
        <dbReference type="ARBA" id="ARBA00022475"/>
    </source>
</evidence>
<evidence type="ECO:0000256" key="9">
    <source>
        <dbReference type="RuleBase" id="RU369079"/>
    </source>
</evidence>
<protein>
    <recommendedName>
        <fullName evidence="9">TRAP transporter small permease protein</fullName>
    </recommendedName>
</protein>
<dbReference type="RefSeq" id="WP_058315457.1">
    <property type="nucleotide sequence ID" value="NZ_CYTO01000009.1"/>
</dbReference>
<evidence type="ECO:0000256" key="1">
    <source>
        <dbReference type="ARBA" id="ARBA00004429"/>
    </source>
</evidence>
<evidence type="ECO:0000256" key="7">
    <source>
        <dbReference type="ARBA" id="ARBA00023136"/>
    </source>
</evidence>
<proteinExistence type="inferred from homology"/>
<comment type="subcellular location">
    <subcellularLocation>
        <location evidence="1 9">Cell inner membrane</location>
        <topology evidence="1 9">Multi-pass membrane protein</topology>
    </subcellularLocation>
</comment>
<feature type="domain" description="Tripartite ATP-independent periplasmic transporters DctQ component" evidence="10">
    <location>
        <begin position="27"/>
        <end position="139"/>
    </location>
</feature>
<dbReference type="InterPro" id="IPR007387">
    <property type="entry name" value="TRAP_DctQ"/>
</dbReference>
<sequence>MRHALKSFIRVQGQIEMAICMLLVGLIIGTIIYQVIARYVFNAPLAWMEEVVTIFFILLTLFGACVAAKDKRHILVDLFPRGPVARFLGVVMSLGTITILVVLLTYTAPVLKVQFIRSTISLPVNFPIAYYNILPLIYCFGSIILSTTYDVIYERKDENEALV</sequence>
<evidence type="ECO:0000256" key="6">
    <source>
        <dbReference type="ARBA" id="ARBA00022989"/>
    </source>
</evidence>
<evidence type="ECO:0000256" key="4">
    <source>
        <dbReference type="ARBA" id="ARBA00022519"/>
    </source>
</evidence>
<keyword evidence="2 9" id="KW-0813">Transport</keyword>
<dbReference type="STRING" id="1715691.TA5113_01223"/>
<keyword evidence="4 9" id="KW-0997">Cell inner membrane</keyword>
<evidence type="ECO:0000313" key="12">
    <source>
        <dbReference type="Proteomes" id="UP000051184"/>
    </source>
</evidence>
<organism evidence="11 12">
    <name type="scientific">Cognatishimia activa</name>
    <dbReference type="NCBI Taxonomy" id="1715691"/>
    <lineage>
        <taxon>Bacteria</taxon>
        <taxon>Pseudomonadati</taxon>
        <taxon>Pseudomonadota</taxon>
        <taxon>Alphaproteobacteria</taxon>
        <taxon>Rhodobacterales</taxon>
        <taxon>Paracoccaceae</taxon>
        <taxon>Cognatishimia</taxon>
    </lineage>
</organism>
<keyword evidence="3" id="KW-1003">Cell membrane</keyword>
<keyword evidence="12" id="KW-1185">Reference proteome</keyword>
<comment type="similarity">
    <text evidence="8 9">Belongs to the TRAP transporter small permease family.</text>
</comment>
<dbReference type="AlphaFoldDB" id="A0A0P1ISZ3"/>
<keyword evidence="6 9" id="KW-1133">Transmembrane helix</keyword>
<reference evidence="12" key="1">
    <citation type="submission" date="2015-09" db="EMBL/GenBank/DDBJ databases">
        <authorList>
            <person name="Rodrigo-Torres Lidia"/>
            <person name="Arahal R.David."/>
        </authorList>
    </citation>
    <scope>NUCLEOTIDE SEQUENCE [LARGE SCALE GENOMIC DNA]</scope>
    <source>
        <strain evidence="12">CECT 5114</strain>
    </source>
</reference>
<dbReference type="Proteomes" id="UP000051184">
    <property type="component" value="Unassembled WGS sequence"/>
</dbReference>
<dbReference type="Pfam" id="PF04290">
    <property type="entry name" value="DctQ"/>
    <property type="match status" value="1"/>
</dbReference>
<keyword evidence="5 9" id="KW-0812">Transmembrane</keyword>
<evidence type="ECO:0000259" key="10">
    <source>
        <dbReference type="Pfam" id="PF04290"/>
    </source>
</evidence>
<dbReference type="GO" id="GO:0015740">
    <property type="term" value="P:C4-dicarboxylate transport"/>
    <property type="evidence" value="ECO:0007669"/>
    <property type="project" value="TreeGrafter"/>
</dbReference>
<dbReference type="OrthoDB" id="4250245at2"/>
<keyword evidence="7 9" id="KW-0472">Membrane</keyword>
<feature type="transmembrane region" description="Helical" evidence="9">
    <location>
        <begin position="47"/>
        <end position="67"/>
    </location>
</feature>
<name>A0A0P1ISZ3_9RHOB</name>